<feature type="region of interest" description="Disordered" evidence="1">
    <location>
        <begin position="65"/>
        <end position="86"/>
    </location>
</feature>
<evidence type="ECO:0000313" key="3">
    <source>
        <dbReference type="Proteomes" id="UP000536711"/>
    </source>
</evidence>
<accession>A0A8H4JBS0</accession>
<keyword evidence="3" id="KW-1185">Reference proteome</keyword>
<sequence length="86" mass="9383">MPAASKARGLEYHSLHTVGDCPWKAVNSVPSAATESIQTGTASIHHSKPISGRTMGIMHERLREVSERRNDDKSSIMPRAVPGRFS</sequence>
<comment type="caution">
    <text evidence="2">The sequence shown here is derived from an EMBL/GenBank/DDBJ whole genome shotgun (WGS) entry which is preliminary data.</text>
</comment>
<feature type="compositionally biased region" description="Basic and acidic residues" evidence="1">
    <location>
        <begin position="65"/>
        <end position="74"/>
    </location>
</feature>
<name>A0A8H4JBS0_9HYPO</name>
<evidence type="ECO:0000313" key="2">
    <source>
        <dbReference type="EMBL" id="KAF4417652.1"/>
    </source>
</evidence>
<protein>
    <submittedName>
        <fullName evidence="2">Uncharacterized protein</fullName>
    </submittedName>
</protein>
<dbReference type="EMBL" id="JAADJF010000423">
    <property type="protein sequence ID" value="KAF4417652.1"/>
    <property type="molecule type" value="Genomic_DNA"/>
</dbReference>
<evidence type="ECO:0000256" key="1">
    <source>
        <dbReference type="SAM" id="MobiDB-lite"/>
    </source>
</evidence>
<organism evidence="2 3">
    <name type="scientific">Fusarium acutatum</name>
    <dbReference type="NCBI Taxonomy" id="78861"/>
    <lineage>
        <taxon>Eukaryota</taxon>
        <taxon>Fungi</taxon>
        <taxon>Dikarya</taxon>
        <taxon>Ascomycota</taxon>
        <taxon>Pezizomycotina</taxon>
        <taxon>Sordariomycetes</taxon>
        <taxon>Hypocreomycetidae</taxon>
        <taxon>Hypocreales</taxon>
        <taxon>Nectriaceae</taxon>
        <taxon>Fusarium</taxon>
        <taxon>Fusarium fujikuroi species complex</taxon>
    </lineage>
</organism>
<reference evidence="2 3" key="1">
    <citation type="submission" date="2020-01" db="EMBL/GenBank/DDBJ databases">
        <title>Identification and distribution of gene clusters putatively required for synthesis of sphingolipid metabolism inhibitors in phylogenetically diverse species of the filamentous fungus Fusarium.</title>
        <authorList>
            <person name="Kim H.-S."/>
            <person name="Busman M."/>
            <person name="Brown D.W."/>
            <person name="Divon H."/>
            <person name="Uhlig S."/>
            <person name="Proctor R.H."/>
        </authorList>
    </citation>
    <scope>NUCLEOTIDE SEQUENCE [LARGE SCALE GENOMIC DNA]</scope>
    <source>
        <strain evidence="2 3">NRRL 13308</strain>
    </source>
</reference>
<dbReference type="Proteomes" id="UP000536711">
    <property type="component" value="Unassembled WGS sequence"/>
</dbReference>
<proteinExistence type="predicted"/>
<gene>
    <name evidence="2" type="ORF">FACUT_12107</name>
</gene>
<dbReference type="AlphaFoldDB" id="A0A8H4JBS0"/>